<feature type="transmembrane region" description="Helical" evidence="1">
    <location>
        <begin position="39"/>
        <end position="57"/>
    </location>
</feature>
<keyword evidence="1" id="KW-1133">Transmembrane helix</keyword>
<name>A0A8G0ZXQ5_9RHOB</name>
<dbReference type="AlphaFoldDB" id="A0A8G0ZXQ5"/>
<organism evidence="3 4">
    <name type="scientific">Neotabrizicola shimadae</name>
    <dbReference type="NCBI Taxonomy" id="2807096"/>
    <lineage>
        <taxon>Bacteria</taxon>
        <taxon>Pseudomonadati</taxon>
        <taxon>Pseudomonadota</taxon>
        <taxon>Alphaproteobacteria</taxon>
        <taxon>Rhodobacterales</taxon>
        <taxon>Paracoccaceae</taxon>
        <taxon>Neotabrizicola</taxon>
    </lineage>
</organism>
<feature type="domain" description="Lnb N-terminal periplasmic" evidence="2">
    <location>
        <begin position="126"/>
        <end position="280"/>
    </location>
</feature>
<keyword evidence="4" id="KW-1185">Reference proteome</keyword>
<evidence type="ECO:0000259" key="2">
    <source>
        <dbReference type="Pfam" id="PF13387"/>
    </source>
</evidence>
<gene>
    <name evidence="3" type="ORF">JO391_07800</name>
</gene>
<evidence type="ECO:0000256" key="1">
    <source>
        <dbReference type="SAM" id="Phobius"/>
    </source>
</evidence>
<accession>A0A8G0ZXQ5</accession>
<keyword evidence="1" id="KW-0472">Membrane</keyword>
<dbReference type="RefSeq" id="WP_220663901.1">
    <property type="nucleotide sequence ID" value="NZ_CP069370.1"/>
</dbReference>
<keyword evidence="1" id="KW-0812">Transmembrane</keyword>
<dbReference type="InterPro" id="IPR025178">
    <property type="entry name" value="Lnb_N"/>
</dbReference>
<feature type="transmembrane region" description="Helical" evidence="1">
    <location>
        <begin position="7"/>
        <end position="27"/>
    </location>
</feature>
<reference evidence="3" key="1">
    <citation type="submission" date="2021-02" db="EMBL/GenBank/DDBJ databases">
        <title>Rhodobacter shimadae sp. nov., an aerobic anoxygenic phototrophic bacterium isolated from a hot spring.</title>
        <authorList>
            <person name="Muramatsu S."/>
            <person name="Haruta S."/>
            <person name="Hirose S."/>
            <person name="Hanada S."/>
        </authorList>
    </citation>
    <scope>NUCLEOTIDE SEQUENCE</scope>
    <source>
        <strain evidence="3">N10</strain>
    </source>
</reference>
<protein>
    <submittedName>
        <fullName evidence="3">DUF4105 domain-containing protein</fullName>
    </submittedName>
</protein>
<sequence length="332" mass="37129">MIAATFRLFMVLVGALAAGVTLFWFWLAVGVHLDGWTLRVAQLTIGAAGFAALAFVAGLRWQRLVALSIAGILLGQLWWAFVPVPHEADWAPELAHGVTATENADGTITLENVRNFSWTSEEDFVPRWEARTVDPRKVVSVDVFTSVWGNPLIAHTMLSFGFEDGQHVAFSSEIRRREGQVYSTLGGFVREFPLILIAADERDVIHVRTDVRRETVSLYPLTLEPAQKEALFRGFVDFGNGLAEQPQWYNTLTENCTTVPFRIVRHLGDRIPLDWRIILSGKLWEYLHDRGVLAPGLTPAEIQERARLPVFGPLPATGVEYSAAIRKPWDGQ</sequence>
<proteinExistence type="predicted"/>
<dbReference type="Pfam" id="PF13387">
    <property type="entry name" value="Lnb_N"/>
    <property type="match status" value="1"/>
</dbReference>
<dbReference type="EMBL" id="CP069370">
    <property type="protein sequence ID" value="QYZ71390.1"/>
    <property type="molecule type" value="Genomic_DNA"/>
</dbReference>
<evidence type="ECO:0000313" key="3">
    <source>
        <dbReference type="EMBL" id="QYZ71390.1"/>
    </source>
</evidence>
<evidence type="ECO:0000313" key="4">
    <source>
        <dbReference type="Proteomes" id="UP000826300"/>
    </source>
</evidence>
<dbReference type="KEGG" id="nsm:JO391_07800"/>
<dbReference type="Proteomes" id="UP000826300">
    <property type="component" value="Chromosome"/>
</dbReference>
<feature type="transmembrane region" description="Helical" evidence="1">
    <location>
        <begin position="64"/>
        <end position="81"/>
    </location>
</feature>